<organism evidence="1 2">
    <name type="scientific">Ajellomyces dermatitidis (strain ER-3 / ATCC MYA-2586)</name>
    <name type="common">Blastomyces dermatitidis</name>
    <dbReference type="NCBI Taxonomy" id="559297"/>
    <lineage>
        <taxon>Eukaryota</taxon>
        <taxon>Fungi</taxon>
        <taxon>Dikarya</taxon>
        <taxon>Ascomycota</taxon>
        <taxon>Pezizomycotina</taxon>
        <taxon>Eurotiomycetes</taxon>
        <taxon>Eurotiomycetidae</taxon>
        <taxon>Onygenales</taxon>
        <taxon>Ajellomycetaceae</taxon>
        <taxon>Blastomyces</taxon>
    </lineage>
</organism>
<dbReference type="RefSeq" id="XP_045281096.1">
    <property type="nucleotide sequence ID" value="XM_045426218.1"/>
</dbReference>
<dbReference type="GeneID" id="69031944"/>
<dbReference type="Proteomes" id="UP000002039">
    <property type="component" value="Unassembled WGS sequence"/>
</dbReference>
<gene>
    <name evidence="1" type="ORF">BDCG_17052</name>
</gene>
<dbReference type="EMBL" id="EQ999977">
    <property type="protein sequence ID" value="OAT01369.1"/>
    <property type="molecule type" value="Genomic_DNA"/>
</dbReference>
<sequence length="111" mass="12120">MHASSSPISGPRRSEISRLGAFVNELTLLGFRQKSMIITSHCTEYGGRGGSHSWTCKGGGFRESVQGKFSGKSSPTLTHLLTFNDDVVSRASLNPGAFSRDTWLFRGLVWL</sequence>
<reference evidence="2" key="1">
    <citation type="journal article" date="2015" name="PLoS Genet.">
        <title>The dynamic genome and transcriptome of the human fungal pathogen Blastomyces and close relative Emmonsia.</title>
        <authorList>
            <person name="Munoz J.F."/>
            <person name="Gauthier G.M."/>
            <person name="Desjardins C.A."/>
            <person name="Gallo J.E."/>
            <person name="Holder J."/>
            <person name="Sullivan T.D."/>
            <person name="Marty A.J."/>
            <person name="Carmen J.C."/>
            <person name="Chen Z."/>
            <person name="Ding L."/>
            <person name="Gujja S."/>
            <person name="Magrini V."/>
            <person name="Misas E."/>
            <person name="Mitreva M."/>
            <person name="Priest M."/>
            <person name="Saif S."/>
            <person name="Whiston E.A."/>
            <person name="Young S."/>
            <person name="Zeng Q."/>
            <person name="Goldman W.E."/>
            <person name="Mardis E.R."/>
            <person name="Taylor J.W."/>
            <person name="McEwen J.G."/>
            <person name="Clay O.K."/>
            <person name="Klein B.S."/>
            <person name="Cuomo C.A."/>
        </authorList>
    </citation>
    <scope>NUCLEOTIDE SEQUENCE [LARGE SCALE GENOMIC DNA]</scope>
    <source>
        <strain evidence="2">ER-3 / ATCC MYA-2586</strain>
    </source>
</reference>
<proteinExistence type="predicted"/>
<evidence type="ECO:0000313" key="1">
    <source>
        <dbReference type="EMBL" id="OAT01369.1"/>
    </source>
</evidence>
<keyword evidence="2" id="KW-1185">Reference proteome</keyword>
<protein>
    <submittedName>
        <fullName evidence="1">Uncharacterized protein</fullName>
    </submittedName>
</protein>
<name>A0ABX2VW45_AJEDR</name>
<accession>A0ABX2VW45</accession>
<evidence type="ECO:0000313" key="2">
    <source>
        <dbReference type="Proteomes" id="UP000002039"/>
    </source>
</evidence>